<dbReference type="EC" id="2.7.7.3" evidence="9"/>
<dbReference type="Pfam" id="PF01467">
    <property type="entry name" value="CTP_transf_like"/>
    <property type="match status" value="1"/>
</dbReference>
<keyword evidence="3 9" id="KW-0548">Nucleotidyltransferase</keyword>
<feature type="binding site" evidence="9">
    <location>
        <position position="88"/>
    </location>
    <ligand>
        <name>substrate</name>
    </ligand>
</feature>
<dbReference type="InterPro" id="IPR001980">
    <property type="entry name" value="PPAT"/>
</dbReference>
<reference evidence="11 12" key="1">
    <citation type="submission" date="2019-08" db="EMBL/GenBank/DDBJ databases">
        <title>Bradymonadales sp. TMQ4.</title>
        <authorList>
            <person name="Liang Q."/>
        </authorList>
    </citation>
    <scope>NUCLEOTIDE SEQUENCE [LARGE SCALE GENOMIC DNA]</scope>
    <source>
        <strain evidence="11 12">TMQ4</strain>
    </source>
</reference>
<dbReference type="SUPFAM" id="SSF52374">
    <property type="entry name" value="Nucleotidylyl transferase"/>
    <property type="match status" value="1"/>
</dbReference>
<evidence type="ECO:0000256" key="2">
    <source>
        <dbReference type="ARBA" id="ARBA00022679"/>
    </source>
</evidence>
<comment type="catalytic activity">
    <reaction evidence="8 9">
        <text>(R)-4'-phosphopantetheine + ATP + H(+) = 3'-dephospho-CoA + diphosphate</text>
        <dbReference type="Rhea" id="RHEA:19801"/>
        <dbReference type="ChEBI" id="CHEBI:15378"/>
        <dbReference type="ChEBI" id="CHEBI:30616"/>
        <dbReference type="ChEBI" id="CHEBI:33019"/>
        <dbReference type="ChEBI" id="CHEBI:57328"/>
        <dbReference type="ChEBI" id="CHEBI:61723"/>
        <dbReference type="EC" id="2.7.7.3"/>
    </reaction>
</comment>
<dbReference type="OrthoDB" id="9806661at2"/>
<dbReference type="RefSeq" id="WP_146982706.1">
    <property type="nucleotide sequence ID" value="NZ_VOSM01000010.1"/>
</dbReference>
<dbReference type="HAMAP" id="MF_00151">
    <property type="entry name" value="PPAT_bact"/>
    <property type="match status" value="1"/>
</dbReference>
<dbReference type="GO" id="GO:0005524">
    <property type="term" value="F:ATP binding"/>
    <property type="evidence" value="ECO:0007669"/>
    <property type="project" value="UniProtKB-KW"/>
</dbReference>
<sequence length="161" mass="18425">MPRKAIYPGSFDPLTYGHISIIERGLKIFDEVIVGIAINIRKTPLFTSEERIELIRQSFPDETRLKIETFEGLLVDYAAERGCEVILRGLRAVSDFEYELQMANMNRKLNEEIETVFLMTEESHFYVSSGLVKEVARFGGSVREQVPPHVQEALKAKFAQD</sequence>
<evidence type="ECO:0000256" key="7">
    <source>
        <dbReference type="ARBA" id="ARBA00022993"/>
    </source>
</evidence>
<evidence type="ECO:0000256" key="4">
    <source>
        <dbReference type="ARBA" id="ARBA00022741"/>
    </source>
</evidence>
<evidence type="ECO:0000256" key="3">
    <source>
        <dbReference type="ARBA" id="ARBA00022695"/>
    </source>
</evidence>
<feature type="binding site" evidence="9">
    <location>
        <position position="99"/>
    </location>
    <ligand>
        <name>ATP</name>
        <dbReference type="ChEBI" id="CHEBI:30616"/>
    </ligand>
</feature>
<comment type="pathway">
    <text evidence="9">Cofactor biosynthesis; coenzyme A biosynthesis; CoA from (R)-pantothenate: step 4/5.</text>
</comment>
<comment type="similarity">
    <text evidence="9">Belongs to the bacterial CoaD family.</text>
</comment>
<feature type="binding site" evidence="9">
    <location>
        <position position="74"/>
    </location>
    <ligand>
        <name>substrate</name>
    </ligand>
</feature>
<dbReference type="PANTHER" id="PTHR21342">
    <property type="entry name" value="PHOSPHOPANTETHEINE ADENYLYLTRANSFERASE"/>
    <property type="match status" value="1"/>
</dbReference>
<feature type="site" description="Transition state stabilizer" evidence="9">
    <location>
        <position position="18"/>
    </location>
</feature>
<dbReference type="Gene3D" id="3.40.50.620">
    <property type="entry name" value="HUPs"/>
    <property type="match status" value="1"/>
</dbReference>
<comment type="cofactor">
    <cofactor evidence="9">
        <name>Mg(2+)</name>
        <dbReference type="ChEBI" id="CHEBI:18420"/>
    </cofactor>
</comment>
<comment type="function">
    <text evidence="9">Reversibly transfers an adenylyl group from ATP to 4'-phosphopantetheine, yielding dephospho-CoA (dPCoA) and pyrophosphate.</text>
</comment>
<feature type="binding site" evidence="9">
    <location>
        <position position="18"/>
    </location>
    <ligand>
        <name>ATP</name>
        <dbReference type="ChEBI" id="CHEBI:30616"/>
    </ligand>
</feature>
<feature type="binding site" evidence="9">
    <location>
        <begin position="124"/>
        <end position="130"/>
    </location>
    <ligand>
        <name>ATP</name>
        <dbReference type="ChEBI" id="CHEBI:30616"/>
    </ligand>
</feature>
<dbReference type="InterPro" id="IPR014729">
    <property type="entry name" value="Rossmann-like_a/b/a_fold"/>
</dbReference>
<dbReference type="PRINTS" id="PR01020">
    <property type="entry name" value="LPSBIOSNTHSS"/>
</dbReference>
<evidence type="ECO:0000313" key="12">
    <source>
        <dbReference type="Proteomes" id="UP000321412"/>
    </source>
</evidence>
<keyword evidence="6 9" id="KW-0460">Magnesium</keyword>
<feature type="binding site" evidence="9">
    <location>
        <begin position="89"/>
        <end position="91"/>
    </location>
    <ligand>
        <name>ATP</name>
        <dbReference type="ChEBI" id="CHEBI:30616"/>
    </ligand>
</feature>
<feature type="binding site" evidence="9">
    <location>
        <position position="42"/>
    </location>
    <ligand>
        <name>substrate</name>
    </ligand>
</feature>
<proteinExistence type="inferred from homology"/>
<evidence type="ECO:0000259" key="10">
    <source>
        <dbReference type="Pfam" id="PF01467"/>
    </source>
</evidence>
<evidence type="ECO:0000256" key="5">
    <source>
        <dbReference type="ARBA" id="ARBA00022840"/>
    </source>
</evidence>
<evidence type="ECO:0000256" key="1">
    <source>
        <dbReference type="ARBA" id="ARBA00022490"/>
    </source>
</evidence>
<dbReference type="AlphaFoldDB" id="A0A5C6X4U4"/>
<name>A0A5C6X4U4_9DELT</name>
<dbReference type="NCBIfam" id="TIGR00125">
    <property type="entry name" value="cyt_tran_rel"/>
    <property type="match status" value="1"/>
</dbReference>
<dbReference type="GO" id="GO:0004595">
    <property type="term" value="F:pantetheine-phosphate adenylyltransferase activity"/>
    <property type="evidence" value="ECO:0007669"/>
    <property type="project" value="UniProtKB-UniRule"/>
</dbReference>
<feature type="domain" description="Cytidyltransferase-like" evidence="10">
    <location>
        <begin position="6"/>
        <end position="134"/>
    </location>
</feature>
<dbReference type="GO" id="GO:0005737">
    <property type="term" value="C:cytoplasm"/>
    <property type="evidence" value="ECO:0007669"/>
    <property type="project" value="UniProtKB-SubCell"/>
</dbReference>
<accession>A0A5C6X4U4</accession>
<dbReference type="GO" id="GO:0015937">
    <property type="term" value="P:coenzyme A biosynthetic process"/>
    <property type="evidence" value="ECO:0007669"/>
    <property type="project" value="UniProtKB-UniRule"/>
</dbReference>
<comment type="caution">
    <text evidence="11">The sequence shown here is derived from an EMBL/GenBank/DDBJ whole genome shotgun (WGS) entry which is preliminary data.</text>
</comment>
<keyword evidence="1 9" id="KW-0963">Cytoplasm</keyword>
<gene>
    <name evidence="9 11" type="primary">coaD</name>
    <name evidence="11" type="ORF">FRC98_17415</name>
</gene>
<evidence type="ECO:0000313" key="11">
    <source>
        <dbReference type="EMBL" id="TXD35244.1"/>
    </source>
</evidence>
<protein>
    <recommendedName>
        <fullName evidence="9">Phosphopantetheine adenylyltransferase</fullName>
        <ecNumber evidence="9">2.7.7.3</ecNumber>
    </recommendedName>
    <alternativeName>
        <fullName evidence="9">Dephospho-CoA pyrophosphorylase</fullName>
    </alternativeName>
    <alternativeName>
        <fullName evidence="9">Pantetheine-phosphate adenylyltransferase</fullName>
        <shortName evidence="9">PPAT</shortName>
    </alternativeName>
</protein>
<dbReference type="PANTHER" id="PTHR21342:SF1">
    <property type="entry name" value="PHOSPHOPANTETHEINE ADENYLYLTRANSFERASE"/>
    <property type="match status" value="1"/>
</dbReference>
<keyword evidence="5 9" id="KW-0067">ATP-binding</keyword>
<dbReference type="InterPro" id="IPR004821">
    <property type="entry name" value="Cyt_trans-like"/>
</dbReference>
<keyword evidence="7 9" id="KW-0173">Coenzyme A biosynthesis</keyword>
<dbReference type="Proteomes" id="UP000321412">
    <property type="component" value="Unassembled WGS sequence"/>
</dbReference>
<organism evidence="11 12">
    <name type="scientific">Lujinxingia vulgaris</name>
    <dbReference type="NCBI Taxonomy" id="2600176"/>
    <lineage>
        <taxon>Bacteria</taxon>
        <taxon>Deltaproteobacteria</taxon>
        <taxon>Bradymonadales</taxon>
        <taxon>Lujinxingiaceae</taxon>
        <taxon>Lujinxingia</taxon>
    </lineage>
</organism>
<evidence type="ECO:0000256" key="8">
    <source>
        <dbReference type="ARBA" id="ARBA00029346"/>
    </source>
</evidence>
<feature type="binding site" evidence="9">
    <location>
        <begin position="10"/>
        <end position="11"/>
    </location>
    <ligand>
        <name>ATP</name>
        <dbReference type="ChEBI" id="CHEBI:30616"/>
    </ligand>
</feature>
<dbReference type="UniPathway" id="UPA00241">
    <property type="reaction ID" value="UER00355"/>
</dbReference>
<keyword evidence="4 9" id="KW-0547">Nucleotide-binding</keyword>
<comment type="subcellular location">
    <subcellularLocation>
        <location evidence="9">Cytoplasm</location>
    </subcellularLocation>
</comment>
<dbReference type="EMBL" id="VOSM01000010">
    <property type="protein sequence ID" value="TXD35244.1"/>
    <property type="molecule type" value="Genomic_DNA"/>
</dbReference>
<comment type="subunit">
    <text evidence="9">Homohexamer.</text>
</comment>
<dbReference type="CDD" id="cd02163">
    <property type="entry name" value="PPAT"/>
    <property type="match status" value="1"/>
</dbReference>
<evidence type="ECO:0000256" key="6">
    <source>
        <dbReference type="ARBA" id="ARBA00022842"/>
    </source>
</evidence>
<keyword evidence="12" id="KW-1185">Reference proteome</keyword>
<evidence type="ECO:0000256" key="9">
    <source>
        <dbReference type="HAMAP-Rule" id="MF_00151"/>
    </source>
</evidence>
<keyword evidence="2 9" id="KW-0808">Transferase</keyword>
<feature type="binding site" evidence="9">
    <location>
        <position position="10"/>
    </location>
    <ligand>
        <name>substrate</name>
    </ligand>
</feature>
<dbReference type="NCBIfam" id="TIGR01510">
    <property type="entry name" value="coaD_prev_kdtB"/>
    <property type="match status" value="1"/>
</dbReference>